<keyword evidence="2" id="KW-1133">Transmembrane helix</keyword>
<gene>
    <name evidence="3" type="ORF">DNL40_10685</name>
</gene>
<evidence type="ECO:0000256" key="1">
    <source>
        <dbReference type="SAM" id="MobiDB-lite"/>
    </source>
</evidence>
<organism evidence="3 4">
    <name type="scientific">Xylanimonas oleitrophica</name>
    <dbReference type="NCBI Taxonomy" id="2607479"/>
    <lineage>
        <taxon>Bacteria</taxon>
        <taxon>Bacillati</taxon>
        <taxon>Actinomycetota</taxon>
        <taxon>Actinomycetes</taxon>
        <taxon>Micrococcales</taxon>
        <taxon>Promicromonosporaceae</taxon>
        <taxon>Xylanimonas</taxon>
    </lineage>
</organism>
<keyword evidence="2" id="KW-0812">Transmembrane</keyword>
<keyword evidence="2" id="KW-0472">Membrane</keyword>
<reference evidence="3 4" key="1">
    <citation type="submission" date="2018-06" db="EMBL/GenBank/DDBJ databases">
        <title>Whole genome sequencing of a novel hydrocarbon degrading bacterial strain, PW21 isolated from oil contaminated produced water sample.</title>
        <authorList>
            <person name="Nagkirti P."/>
            <person name="Shaikh A."/>
            <person name="Gowdaman V."/>
            <person name="Engineer A.E."/>
            <person name="Dagar S."/>
            <person name="Dhakephalkar P.K."/>
        </authorList>
    </citation>
    <scope>NUCLEOTIDE SEQUENCE [LARGE SCALE GENOMIC DNA]</scope>
    <source>
        <strain evidence="3 4">PW21</strain>
    </source>
</reference>
<evidence type="ECO:0000313" key="3">
    <source>
        <dbReference type="EMBL" id="PZR52818.1"/>
    </source>
</evidence>
<comment type="caution">
    <text evidence="3">The sequence shown here is derived from an EMBL/GenBank/DDBJ whole genome shotgun (WGS) entry which is preliminary data.</text>
</comment>
<sequence length="162" mass="17233">MWWWLVWTVLVLGTLVGAFFLARSLWRKAVALGRELSAASAALGAAGEGIAVAVERAQAEAVDIAPTMFDDVTTLRERVAVRRRARARRAAVRHERHLVTARTWSLEAWLAGRQAQQASARAARAVRDAPGTAAAPPVAGGVSGAPSAGPHGALHRSFTRTP</sequence>
<feature type="region of interest" description="Disordered" evidence="1">
    <location>
        <begin position="126"/>
        <end position="162"/>
    </location>
</feature>
<feature type="compositionally biased region" description="Low complexity" evidence="1">
    <location>
        <begin position="126"/>
        <end position="152"/>
    </location>
</feature>
<feature type="compositionally biased region" description="Basic residues" evidence="1">
    <location>
        <begin position="153"/>
        <end position="162"/>
    </location>
</feature>
<protein>
    <submittedName>
        <fullName evidence="3">Uncharacterized protein</fullName>
    </submittedName>
</protein>
<proteinExistence type="predicted"/>
<dbReference type="RefSeq" id="WP_111251239.1">
    <property type="nucleotide sequence ID" value="NZ_QKWH01000007.1"/>
</dbReference>
<dbReference type="EMBL" id="QKWH01000007">
    <property type="protein sequence ID" value="PZR52818.1"/>
    <property type="molecule type" value="Genomic_DNA"/>
</dbReference>
<keyword evidence="4" id="KW-1185">Reference proteome</keyword>
<dbReference type="Proteomes" id="UP000248783">
    <property type="component" value="Unassembled WGS sequence"/>
</dbReference>
<name>A0A2W5XSI8_9MICO</name>
<evidence type="ECO:0000313" key="4">
    <source>
        <dbReference type="Proteomes" id="UP000248783"/>
    </source>
</evidence>
<dbReference type="AlphaFoldDB" id="A0A2W5XSI8"/>
<feature type="transmembrane region" description="Helical" evidence="2">
    <location>
        <begin position="6"/>
        <end position="26"/>
    </location>
</feature>
<evidence type="ECO:0000256" key="2">
    <source>
        <dbReference type="SAM" id="Phobius"/>
    </source>
</evidence>
<accession>A0A2W5XSI8</accession>